<dbReference type="EMBL" id="MGGI01000003">
    <property type="protein sequence ID" value="OGM27692.1"/>
    <property type="molecule type" value="Genomic_DNA"/>
</dbReference>
<keyword evidence="2" id="KW-0812">Transmembrane</keyword>
<dbReference type="InterPro" id="IPR050922">
    <property type="entry name" value="LytR/CpsA/Psr_CW_biosynth"/>
</dbReference>
<dbReference type="Gene3D" id="3.40.630.190">
    <property type="entry name" value="LCP protein"/>
    <property type="match status" value="1"/>
</dbReference>
<comment type="caution">
    <text evidence="4">The sequence shown here is derived from an EMBL/GenBank/DDBJ whole genome shotgun (WGS) entry which is preliminary data.</text>
</comment>
<dbReference type="AlphaFoldDB" id="A0A1F7YK94"/>
<dbReference type="NCBIfam" id="TIGR00350">
    <property type="entry name" value="lytR_cpsA_psr"/>
    <property type="match status" value="1"/>
</dbReference>
<proteinExistence type="inferred from homology"/>
<evidence type="ECO:0000256" key="1">
    <source>
        <dbReference type="ARBA" id="ARBA00006068"/>
    </source>
</evidence>
<protein>
    <recommendedName>
        <fullName evidence="3">Cell envelope-related transcriptional attenuator domain-containing protein</fullName>
    </recommendedName>
</protein>
<accession>A0A1F7YK94</accession>
<dbReference type="InterPro" id="IPR004474">
    <property type="entry name" value="LytR_CpsA_psr"/>
</dbReference>
<keyword evidence="2" id="KW-1133">Transmembrane helix</keyword>
<dbReference type="Proteomes" id="UP000178851">
    <property type="component" value="Unassembled WGS sequence"/>
</dbReference>
<name>A0A1F7YK94_9BACT</name>
<sequence>MEDAISVQKSVNKRKILISRIKRKFFKHVWFTRLLIILTVILTLFILIISAALVFRNSKLGFYTGLGSDFVLTPEDKIKSFEGRTNILILGKGGKGHEAPDLTDTMILASVSNKSDPTVFVSLPRDIWIPDLRAKINSAYYWGKQKGGGLILAKSTVEEIVGIPVQYGIVVDFSGFKGVIDNIGGVDVDVERSFVDEKYPIPGYESDQCNGDKEFHCRYETIRFEKGIQHMDGETALKFVRSRNAGGDEGTDLARAARQQKVIRAIRDKVLKPKTLLSVKRIKTLLKTVTESIETDLDLSNIAILARHFLKSKEKINSYVLPQDFLINPPISGKFDNQYVFIPQKGDWSDLHGWINCIIEQGENCETHK</sequence>
<comment type="similarity">
    <text evidence="1">Belongs to the LytR/CpsA/Psr (LCP) family.</text>
</comment>
<keyword evidence="2" id="KW-0472">Membrane</keyword>
<feature type="transmembrane region" description="Helical" evidence="2">
    <location>
        <begin position="30"/>
        <end position="55"/>
    </location>
</feature>
<reference evidence="4 5" key="1">
    <citation type="journal article" date="2016" name="Nat. Commun.">
        <title>Thousands of microbial genomes shed light on interconnected biogeochemical processes in an aquifer system.</title>
        <authorList>
            <person name="Anantharaman K."/>
            <person name="Brown C.T."/>
            <person name="Hug L.A."/>
            <person name="Sharon I."/>
            <person name="Castelle C.J."/>
            <person name="Probst A.J."/>
            <person name="Thomas B.C."/>
            <person name="Singh A."/>
            <person name="Wilkins M.J."/>
            <person name="Karaoz U."/>
            <person name="Brodie E.L."/>
            <person name="Williams K.H."/>
            <person name="Hubbard S.S."/>
            <person name="Banfield J.F."/>
        </authorList>
    </citation>
    <scope>NUCLEOTIDE SEQUENCE [LARGE SCALE GENOMIC DNA]</scope>
</reference>
<dbReference type="PANTHER" id="PTHR33392">
    <property type="entry name" value="POLYISOPRENYL-TEICHOIC ACID--PEPTIDOGLYCAN TEICHOIC ACID TRANSFERASE TAGU"/>
    <property type="match status" value="1"/>
</dbReference>
<feature type="domain" description="Cell envelope-related transcriptional attenuator" evidence="3">
    <location>
        <begin position="103"/>
        <end position="270"/>
    </location>
</feature>
<gene>
    <name evidence="4" type="ORF">A2627_04605</name>
</gene>
<evidence type="ECO:0000313" key="5">
    <source>
        <dbReference type="Proteomes" id="UP000178851"/>
    </source>
</evidence>
<evidence type="ECO:0000256" key="2">
    <source>
        <dbReference type="SAM" id="Phobius"/>
    </source>
</evidence>
<evidence type="ECO:0000313" key="4">
    <source>
        <dbReference type="EMBL" id="OGM27692.1"/>
    </source>
</evidence>
<organism evidence="4 5">
    <name type="scientific">Candidatus Woesebacteria bacterium RIFCSPHIGHO2_01_FULL_39_28</name>
    <dbReference type="NCBI Taxonomy" id="1802496"/>
    <lineage>
        <taxon>Bacteria</taxon>
        <taxon>Candidatus Woeseibacteriota</taxon>
    </lineage>
</organism>
<evidence type="ECO:0000259" key="3">
    <source>
        <dbReference type="Pfam" id="PF03816"/>
    </source>
</evidence>
<dbReference type="PANTHER" id="PTHR33392:SF6">
    <property type="entry name" value="POLYISOPRENYL-TEICHOIC ACID--PEPTIDOGLYCAN TEICHOIC ACID TRANSFERASE TAGU"/>
    <property type="match status" value="1"/>
</dbReference>
<dbReference type="Pfam" id="PF03816">
    <property type="entry name" value="LytR_cpsA_psr"/>
    <property type="match status" value="1"/>
</dbReference>